<dbReference type="EMBL" id="BLXT01003580">
    <property type="protein sequence ID" value="GFO02266.1"/>
    <property type="molecule type" value="Genomic_DNA"/>
</dbReference>
<name>A0AAV4A6I2_9GAST</name>
<dbReference type="GO" id="GO:0016020">
    <property type="term" value="C:membrane"/>
    <property type="evidence" value="ECO:0007669"/>
    <property type="project" value="InterPro"/>
</dbReference>
<dbReference type="SUPFAM" id="SSF90112">
    <property type="entry name" value="Neurotransmitter-gated ion-channel transmembrane pore"/>
    <property type="match status" value="1"/>
</dbReference>
<feature type="transmembrane region" description="Helical" evidence="2">
    <location>
        <begin position="504"/>
        <end position="521"/>
    </location>
</feature>
<keyword evidence="2" id="KW-0812">Transmembrane</keyword>
<comment type="caution">
    <text evidence="3">The sequence shown here is derived from an EMBL/GenBank/DDBJ whole genome shotgun (WGS) entry which is preliminary data.</text>
</comment>
<keyword evidence="2" id="KW-1133">Transmembrane helix</keyword>
<dbReference type="AlphaFoldDB" id="A0AAV4A6I2"/>
<dbReference type="InterPro" id="IPR036719">
    <property type="entry name" value="Neuro-gated_channel_TM_sf"/>
</dbReference>
<protein>
    <recommendedName>
        <fullName evidence="5">Neurotransmitter-gated ion-channel transmembrane domain-containing protein</fullName>
    </recommendedName>
</protein>
<sequence length="530" mass="58612">MFSLVGIRSRNVKPIRMPEHLPDGGSRHLLPVRAFISPGVEYPPPEGKTQSGSTLAQASLLFSRGQNASPYTGTSGLFHLTQVRQGCLILHTSVRAVSSYTGASGLFHLTRPSGLFHLSQVRDTYAVEFQRERSPVASAQKQRSAPESKACCQPCRYSNCASPVAMNRRETRYGPGKYKIANSCADGYIEMRAQFHHDTTGNDPKAAQENSCTEYHKVDFIPVHHQSERNCSGHTQGKCPCYTSRVYVSELHDCGSAHMSNRTGGGHRTFPSLDDHDAHPALRGIQQANTLDCFVPGGKQSPCSLPTVKCHLPTHNSKSIRFDCGNDLNNQKSRAGCCCLQDSNGDSDKKPGCGKCKDDTVYHNVSDVERGQEELAEGDNESEHYDDGSQSESVSEEEVDPELLTVPRSELDPVKMQNQQQGTLSKGLPFSSHDQQSGQTQATNVIQTTSASGSKPPGASSTYRTILRYLLNLIEIRQEQEVSEIKDEELFREWHDIAFVLDRLLFYLFFLVTLVSTVCILEMRPETEPL</sequence>
<evidence type="ECO:0008006" key="5">
    <source>
        <dbReference type="Google" id="ProtNLM"/>
    </source>
</evidence>
<dbReference type="Gene3D" id="1.20.58.390">
    <property type="entry name" value="Neurotransmitter-gated ion-channel transmembrane domain"/>
    <property type="match status" value="1"/>
</dbReference>
<organism evidence="3 4">
    <name type="scientific">Plakobranchus ocellatus</name>
    <dbReference type="NCBI Taxonomy" id="259542"/>
    <lineage>
        <taxon>Eukaryota</taxon>
        <taxon>Metazoa</taxon>
        <taxon>Spiralia</taxon>
        <taxon>Lophotrochozoa</taxon>
        <taxon>Mollusca</taxon>
        <taxon>Gastropoda</taxon>
        <taxon>Heterobranchia</taxon>
        <taxon>Euthyneura</taxon>
        <taxon>Panpulmonata</taxon>
        <taxon>Sacoglossa</taxon>
        <taxon>Placobranchoidea</taxon>
        <taxon>Plakobranchidae</taxon>
        <taxon>Plakobranchus</taxon>
    </lineage>
</organism>
<dbReference type="InterPro" id="IPR038050">
    <property type="entry name" value="Neuro_actylchol_rec"/>
</dbReference>
<feature type="compositionally biased region" description="Polar residues" evidence="1">
    <location>
        <begin position="432"/>
        <end position="442"/>
    </location>
</feature>
<reference evidence="3 4" key="1">
    <citation type="journal article" date="2021" name="Elife">
        <title>Chloroplast acquisition without the gene transfer in kleptoplastic sea slugs, Plakobranchus ocellatus.</title>
        <authorList>
            <person name="Maeda T."/>
            <person name="Takahashi S."/>
            <person name="Yoshida T."/>
            <person name="Shimamura S."/>
            <person name="Takaki Y."/>
            <person name="Nagai Y."/>
            <person name="Toyoda A."/>
            <person name="Suzuki Y."/>
            <person name="Arimoto A."/>
            <person name="Ishii H."/>
            <person name="Satoh N."/>
            <person name="Nishiyama T."/>
            <person name="Hasebe M."/>
            <person name="Maruyama T."/>
            <person name="Minagawa J."/>
            <person name="Obokata J."/>
            <person name="Shigenobu S."/>
        </authorList>
    </citation>
    <scope>NUCLEOTIDE SEQUENCE [LARGE SCALE GENOMIC DNA]</scope>
</reference>
<evidence type="ECO:0000256" key="1">
    <source>
        <dbReference type="SAM" id="MobiDB-lite"/>
    </source>
</evidence>
<feature type="region of interest" description="Disordered" evidence="1">
    <location>
        <begin position="371"/>
        <end position="442"/>
    </location>
</feature>
<keyword evidence="4" id="KW-1185">Reference proteome</keyword>
<dbReference type="GO" id="GO:0006811">
    <property type="term" value="P:monoatomic ion transport"/>
    <property type="evidence" value="ECO:0007669"/>
    <property type="project" value="InterPro"/>
</dbReference>
<evidence type="ECO:0000313" key="3">
    <source>
        <dbReference type="EMBL" id="GFO02266.1"/>
    </source>
</evidence>
<proteinExistence type="predicted"/>
<evidence type="ECO:0000313" key="4">
    <source>
        <dbReference type="Proteomes" id="UP000735302"/>
    </source>
</evidence>
<dbReference type="Proteomes" id="UP000735302">
    <property type="component" value="Unassembled WGS sequence"/>
</dbReference>
<evidence type="ECO:0000256" key="2">
    <source>
        <dbReference type="SAM" id="Phobius"/>
    </source>
</evidence>
<accession>A0AAV4A6I2</accession>
<gene>
    <name evidence="3" type="ORF">PoB_002877100</name>
</gene>
<keyword evidence="2" id="KW-0472">Membrane</keyword>